<name>A0A3M7PAJ4_BRAPC</name>
<accession>A0A3M7PAJ4</accession>
<evidence type="ECO:0000313" key="1">
    <source>
        <dbReference type="EMBL" id="RMZ96106.1"/>
    </source>
</evidence>
<evidence type="ECO:0000313" key="2">
    <source>
        <dbReference type="Proteomes" id="UP000276133"/>
    </source>
</evidence>
<dbReference type="EMBL" id="REGN01012307">
    <property type="protein sequence ID" value="RMZ96106.1"/>
    <property type="molecule type" value="Genomic_DNA"/>
</dbReference>
<protein>
    <submittedName>
        <fullName evidence="1">Uncharacterized protein</fullName>
    </submittedName>
</protein>
<comment type="caution">
    <text evidence="1">The sequence shown here is derived from an EMBL/GenBank/DDBJ whole genome shotgun (WGS) entry which is preliminary data.</text>
</comment>
<dbReference type="Proteomes" id="UP000276133">
    <property type="component" value="Unassembled WGS sequence"/>
</dbReference>
<sequence length="60" mass="7118">MFTAFVATILLESQSRFFKIKFLKSGKLKFMIERYEKIIIPKNNSYTAIFYTIVAYVIIK</sequence>
<dbReference type="AlphaFoldDB" id="A0A3M7PAJ4"/>
<keyword evidence="2" id="KW-1185">Reference proteome</keyword>
<reference evidence="1 2" key="1">
    <citation type="journal article" date="2018" name="Sci. Rep.">
        <title>Genomic signatures of local adaptation to the degree of environmental predictability in rotifers.</title>
        <authorList>
            <person name="Franch-Gras L."/>
            <person name="Hahn C."/>
            <person name="Garcia-Roger E.M."/>
            <person name="Carmona M.J."/>
            <person name="Serra M."/>
            <person name="Gomez A."/>
        </authorList>
    </citation>
    <scope>NUCLEOTIDE SEQUENCE [LARGE SCALE GENOMIC DNA]</scope>
    <source>
        <strain evidence="1">HYR1</strain>
    </source>
</reference>
<organism evidence="1 2">
    <name type="scientific">Brachionus plicatilis</name>
    <name type="common">Marine rotifer</name>
    <name type="synonym">Brachionus muelleri</name>
    <dbReference type="NCBI Taxonomy" id="10195"/>
    <lineage>
        <taxon>Eukaryota</taxon>
        <taxon>Metazoa</taxon>
        <taxon>Spiralia</taxon>
        <taxon>Gnathifera</taxon>
        <taxon>Rotifera</taxon>
        <taxon>Eurotatoria</taxon>
        <taxon>Monogononta</taxon>
        <taxon>Pseudotrocha</taxon>
        <taxon>Ploima</taxon>
        <taxon>Brachionidae</taxon>
        <taxon>Brachionus</taxon>
    </lineage>
</organism>
<gene>
    <name evidence="1" type="ORF">BpHYR1_005497</name>
</gene>
<proteinExistence type="predicted"/>